<evidence type="ECO:0000313" key="2">
    <source>
        <dbReference type="EMBL" id="QGH61382.1"/>
    </source>
</evidence>
<proteinExistence type="predicted"/>
<dbReference type="RefSeq" id="WP_153858574.1">
    <property type="nucleotide sequence ID" value="NZ_CP045913.1"/>
</dbReference>
<accession>A0A5Q2V783</accession>
<dbReference type="InterPro" id="IPR015943">
    <property type="entry name" value="WD40/YVTN_repeat-like_dom_sf"/>
</dbReference>
<dbReference type="SMART" id="SM00564">
    <property type="entry name" value="PQQ"/>
    <property type="match status" value="1"/>
</dbReference>
<organism evidence="2 3">
    <name type="scientific">Serratia proteamaculans</name>
    <dbReference type="NCBI Taxonomy" id="28151"/>
    <lineage>
        <taxon>Bacteria</taxon>
        <taxon>Pseudomonadati</taxon>
        <taxon>Pseudomonadota</taxon>
        <taxon>Gammaproteobacteria</taxon>
        <taxon>Enterobacterales</taxon>
        <taxon>Yersiniaceae</taxon>
        <taxon>Serratia</taxon>
    </lineage>
</organism>
<feature type="region of interest" description="Disordered" evidence="1">
    <location>
        <begin position="374"/>
        <end position="396"/>
    </location>
</feature>
<dbReference type="Gene3D" id="2.130.10.10">
    <property type="entry name" value="YVTN repeat-like/Quinoprotein amine dehydrogenase"/>
    <property type="match status" value="1"/>
</dbReference>
<reference evidence="2 3" key="1">
    <citation type="submission" date="2019-11" db="EMBL/GenBank/DDBJ databases">
        <title>The Phosphoenolpyruvate Phosphotransferase System Regulates Serratia proteamaculans 336X Biofilm Formation and Wheat Roots colonization.</title>
        <authorList>
            <person name="Liu F."/>
        </authorList>
    </citation>
    <scope>NUCLEOTIDE SEQUENCE [LARGE SCALE GENOMIC DNA]</scope>
    <source>
        <strain evidence="2 3">336X</strain>
    </source>
</reference>
<name>A0A5Q2V783_SERPR</name>
<dbReference type="EMBL" id="CP045913">
    <property type="protein sequence ID" value="QGH61382.1"/>
    <property type="molecule type" value="Genomic_DNA"/>
</dbReference>
<dbReference type="SUPFAM" id="SSF75011">
    <property type="entry name" value="3-carboxy-cis,cis-mucoante lactonizing enzyme"/>
    <property type="match status" value="1"/>
</dbReference>
<dbReference type="AlphaFoldDB" id="A0A5Q2V783"/>
<sequence>MVITAPVIDEKREQLWVVTRDSRIYLYDISGDEQPRLLKQAQLGEMKDSRRDFTRAETVVLPDDGELIVTTCERHPDGKPEPDIHNRLFRLNASLHVVDKQNLGTMFTVPGSVTYCKSFDGDKLKYRASVPVPGLAYIPRYKVINTENKLANPITYRFEDGHIDEWNVGSNAAIPFASEMLRDGDRTMYYITGNGELKRQTPDYRQEKIFSTGASKLGQYAALYNDTILMVTKKELRNECETCPGHFDTFLTALNINQSEPAAPLWQMPLSKFNADIHGGYFRNRPTMPVISQNGTLYVADQDYLTAIDVKNQRPLWRYSVPENARPNEVVLDPQGKVWMTQCLKQPSHAIADQETMVKSANCQIVVLEGDGTTQVPGSLPERGDLENTGRLYGSK</sequence>
<evidence type="ECO:0000256" key="1">
    <source>
        <dbReference type="SAM" id="MobiDB-lite"/>
    </source>
</evidence>
<dbReference type="Proteomes" id="UP000381260">
    <property type="component" value="Chromosome"/>
</dbReference>
<dbReference type="InterPro" id="IPR018391">
    <property type="entry name" value="PQQ_b-propeller_rpt"/>
</dbReference>
<protein>
    <recommendedName>
        <fullName evidence="4">PQQ-binding-like beta-propeller repeat protein</fullName>
    </recommendedName>
</protein>
<evidence type="ECO:0000313" key="3">
    <source>
        <dbReference type="Proteomes" id="UP000381260"/>
    </source>
</evidence>
<evidence type="ECO:0008006" key="4">
    <source>
        <dbReference type="Google" id="ProtNLM"/>
    </source>
</evidence>
<gene>
    <name evidence="2" type="ORF">GHV41_11295</name>
</gene>